<dbReference type="GO" id="GO:0009374">
    <property type="term" value="F:biotin binding"/>
    <property type="evidence" value="ECO:0007669"/>
    <property type="project" value="InterPro"/>
</dbReference>
<dbReference type="PROSITE" id="PS51326">
    <property type="entry name" value="AVIDIN_2"/>
    <property type="match status" value="1"/>
</dbReference>
<organism evidence="4 5">
    <name type="scientific">Columbina picui</name>
    <name type="common">Picui ground-dove</name>
    <dbReference type="NCBI Taxonomy" id="115618"/>
    <lineage>
        <taxon>Eukaryota</taxon>
        <taxon>Metazoa</taxon>
        <taxon>Chordata</taxon>
        <taxon>Craniata</taxon>
        <taxon>Vertebrata</taxon>
        <taxon>Euteleostomi</taxon>
        <taxon>Archelosauria</taxon>
        <taxon>Archosauria</taxon>
        <taxon>Dinosauria</taxon>
        <taxon>Saurischia</taxon>
        <taxon>Theropoda</taxon>
        <taxon>Coelurosauria</taxon>
        <taxon>Aves</taxon>
        <taxon>Neognathae</taxon>
        <taxon>Neoaves</taxon>
        <taxon>Columbimorphae</taxon>
        <taxon>Columbiformes</taxon>
        <taxon>Columbidae</taxon>
        <taxon>Columbina</taxon>
    </lineage>
</organism>
<sequence length="60" mass="6248">QGTGTALGLQCDLQGLWRSELGSNITLTVLDGTGTFLGSYHTDVAATNKQILVSPLQGTQ</sequence>
<comment type="subcellular location">
    <subcellularLocation>
        <location evidence="1">Secreted</location>
    </subcellularLocation>
</comment>
<dbReference type="Proteomes" id="UP000530263">
    <property type="component" value="Unassembled WGS sequence"/>
</dbReference>
<reference evidence="4 5" key="1">
    <citation type="submission" date="2019-09" db="EMBL/GenBank/DDBJ databases">
        <title>Bird 10,000 Genomes (B10K) Project - Family phase.</title>
        <authorList>
            <person name="Zhang G."/>
        </authorList>
    </citation>
    <scope>NUCLEOTIDE SEQUENCE [LARGE SCALE GENOMIC DNA]</scope>
    <source>
        <strain evidence="4">B10K-DU-021-26</strain>
        <tissue evidence="4">Mixed tissue sample</tissue>
    </source>
</reference>
<feature type="non-terminal residue" evidence="4">
    <location>
        <position position="60"/>
    </location>
</feature>
<gene>
    <name evidence="4" type="primary">Avd_4</name>
    <name evidence="4" type="ORF">COLPIC_R13872</name>
</gene>
<keyword evidence="5" id="KW-1185">Reference proteome</keyword>
<evidence type="ECO:0000313" key="4">
    <source>
        <dbReference type="EMBL" id="NWQ84332.1"/>
    </source>
</evidence>
<comment type="caution">
    <text evidence="4">The sequence shown here is derived from an EMBL/GenBank/DDBJ whole genome shotgun (WGS) entry which is preliminary data.</text>
</comment>
<accession>A0A7K4SH47</accession>
<evidence type="ECO:0000313" key="5">
    <source>
        <dbReference type="Proteomes" id="UP000530263"/>
    </source>
</evidence>
<keyword evidence="2" id="KW-0964">Secreted</keyword>
<name>A0A7K4SH47_COLPI</name>
<dbReference type="EMBL" id="VYZG01005001">
    <property type="protein sequence ID" value="NWQ84332.1"/>
    <property type="molecule type" value="Genomic_DNA"/>
</dbReference>
<dbReference type="Pfam" id="PF01382">
    <property type="entry name" value="Avidin"/>
    <property type="match status" value="1"/>
</dbReference>
<dbReference type="InterPro" id="IPR051764">
    <property type="entry name" value="Avidin/Streptavidin-rel"/>
</dbReference>
<dbReference type="InterPro" id="IPR036896">
    <property type="entry name" value="Avidin-like_sf"/>
</dbReference>
<proteinExistence type="predicted"/>
<evidence type="ECO:0000256" key="3">
    <source>
        <dbReference type="ARBA" id="ARBA00022729"/>
    </source>
</evidence>
<evidence type="ECO:0000256" key="2">
    <source>
        <dbReference type="ARBA" id="ARBA00022525"/>
    </source>
</evidence>
<dbReference type="SUPFAM" id="SSF50876">
    <property type="entry name" value="Avidin/streptavidin"/>
    <property type="match status" value="1"/>
</dbReference>
<dbReference type="GO" id="GO:0005576">
    <property type="term" value="C:extracellular region"/>
    <property type="evidence" value="ECO:0007669"/>
    <property type="project" value="UniProtKB-SubCell"/>
</dbReference>
<dbReference type="AlphaFoldDB" id="A0A7K4SH47"/>
<dbReference type="InterPro" id="IPR005468">
    <property type="entry name" value="Avidin/str"/>
</dbReference>
<dbReference type="Gene3D" id="2.40.128.30">
    <property type="entry name" value="Avidin-like"/>
    <property type="match status" value="1"/>
</dbReference>
<feature type="non-terminal residue" evidence="4">
    <location>
        <position position="1"/>
    </location>
</feature>
<dbReference type="PANTHER" id="PTHR34399">
    <property type="entry name" value="AVIDIN-RELATED"/>
    <property type="match status" value="1"/>
</dbReference>
<protein>
    <submittedName>
        <fullName evidence="4">AVID protein</fullName>
    </submittedName>
</protein>
<evidence type="ECO:0000256" key="1">
    <source>
        <dbReference type="ARBA" id="ARBA00004613"/>
    </source>
</evidence>
<dbReference type="OrthoDB" id="9423317at2759"/>
<keyword evidence="3" id="KW-0732">Signal</keyword>
<dbReference type="PANTHER" id="PTHR34399:SF3">
    <property type="entry name" value="AVID PROTEIN-RELATED"/>
    <property type="match status" value="1"/>
</dbReference>